<dbReference type="EMBL" id="JABCKI010005948">
    <property type="protein sequence ID" value="KAG5636311.1"/>
    <property type="molecule type" value="Genomic_DNA"/>
</dbReference>
<gene>
    <name evidence="5" type="ORF">H0H81_008425</name>
</gene>
<dbReference type="OrthoDB" id="3222at2759"/>
<evidence type="ECO:0000256" key="2">
    <source>
        <dbReference type="ARBA" id="ARBA00022692"/>
    </source>
</evidence>
<keyword evidence="4" id="KW-0472">Membrane</keyword>
<organism evidence="5 6">
    <name type="scientific">Sphagnurus paluster</name>
    <dbReference type="NCBI Taxonomy" id="117069"/>
    <lineage>
        <taxon>Eukaryota</taxon>
        <taxon>Fungi</taxon>
        <taxon>Dikarya</taxon>
        <taxon>Basidiomycota</taxon>
        <taxon>Agaricomycotina</taxon>
        <taxon>Agaricomycetes</taxon>
        <taxon>Agaricomycetidae</taxon>
        <taxon>Agaricales</taxon>
        <taxon>Tricholomatineae</taxon>
        <taxon>Lyophyllaceae</taxon>
        <taxon>Sphagnurus</taxon>
    </lineage>
</organism>
<evidence type="ECO:0000313" key="5">
    <source>
        <dbReference type="EMBL" id="KAG5636311.1"/>
    </source>
</evidence>
<sequence length="108" mass="12187">MSHSRSRSGSITSHKLDLENSHPVDELLTAPELRSPEVVAPRDNWWWKYKQMLREPMAEFTGTMLLVIFGAGADCSFLLSRDPAVSSVTRGITLVMATSRKFPWKKVP</sequence>
<evidence type="ECO:0000256" key="1">
    <source>
        <dbReference type="ARBA" id="ARBA00004141"/>
    </source>
</evidence>
<dbReference type="SUPFAM" id="SSF81338">
    <property type="entry name" value="Aquaporin-like"/>
    <property type="match status" value="1"/>
</dbReference>
<protein>
    <submittedName>
        <fullName evidence="5">Uncharacterized protein</fullName>
    </submittedName>
</protein>
<reference evidence="5" key="2">
    <citation type="submission" date="2021-10" db="EMBL/GenBank/DDBJ databases">
        <title>Phylogenomics reveals ancestral predisposition of the termite-cultivated fungus Termitomyces towards a domesticated lifestyle.</title>
        <authorList>
            <person name="Auxier B."/>
            <person name="Grum-Grzhimaylo A."/>
            <person name="Cardenas M.E."/>
            <person name="Lodge J.D."/>
            <person name="Laessoe T."/>
            <person name="Pedersen O."/>
            <person name="Smith M.E."/>
            <person name="Kuyper T.W."/>
            <person name="Franco-Molano E.A."/>
            <person name="Baroni T.J."/>
            <person name="Aanen D.K."/>
        </authorList>
    </citation>
    <scope>NUCLEOTIDE SEQUENCE</scope>
    <source>
        <strain evidence="5">D49</strain>
    </source>
</reference>
<dbReference type="InterPro" id="IPR023271">
    <property type="entry name" value="Aquaporin-like"/>
</dbReference>
<keyword evidence="2" id="KW-0812">Transmembrane</keyword>
<dbReference type="Proteomes" id="UP000717328">
    <property type="component" value="Unassembled WGS sequence"/>
</dbReference>
<feature type="non-terminal residue" evidence="5">
    <location>
        <position position="1"/>
    </location>
</feature>
<comment type="subcellular location">
    <subcellularLocation>
        <location evidence="1">Membrane</location>
        <topology evidence="1">Multi-pass membrane protein</topology>
    </subcellularLocation>
</comment>
<keyword evidence="3" id="KW-1133">Transmembrane helix</keyword>
<proteinExistence type="predicted"/>
<reference evidence="5" key="1">
    <citation type="submission" date="2021-02" db="EMBL/GenBank/DDBJ databases">
        <authorList>
            <person name="Nieuwenhuis M."/>
            <person name="Van De Peppel L.J.J."/>
        </authorList>
    </citation>
    <scope>NUCLEOTIDE SEQUENCE</scope>
    <source>
        <strain evidence="5">D49</strain>
    </source>
</reference>
<name>A0A9P7K339_9AGAR</name>
<keyword evidence="6" id="KW-1185">Reference proteome</keyword>
<dbReference type="GO" id="GO:0016020">
    <property type="term" value="C:membrane"/>
    <property type="evidence" value="ECO:0007669"/>
    <property type="project" value="UniProtKB-SubCell"/>
</dbReference>
<evidence type="ECO:0000256" key="4">
    <source>
        <dbReference type="ARBA" id="ARBA00023136"/>
    </source>
</evidence>
<dbReference type="Gene3D" id="1.20.1080.10">
    <property type="entry name" value="Glycerol uptake facilitator protein"/>
    <property type="match status" value="1"/>
</dbReference>
<evidence type="ECO:0000313" key="6">
    <source>
        <dbReference type="Proteomes" id="UP000717328"/>
    </source>
</evidence>
<comment type="caution">
    <text evidence="5">The sequence shown here is derived from an EMBL/GenBank/DDBJ whole genome shotgun (WGS) entry which is preliminary data.</text>
</comment>
<evidence type="ECO:0000256" key="3">
    <source>
        <dbReference type="ARBA" id="ARBA00022989"/>
    </source>
</evidence>
<dbReference type="AlphaFoldDB" id="A0A9P7K339"/>
<accession>A0A9P7K339</accession>